<keyword evidence="13" id="KW-1185">Reference proteome</keyword>
<proteinExistence type="predicted"/>
<dbReference type="SMART" id="SM00768">
    <property type="entry name" value="X8"/>
    <property type="match status" value="1"/>
</dbReference>
<feature type="chain" id="PRO_5004549436" description="X8 domain-containing protein" evidence="10">
    <location>
        <begin position="21"/>
        <end position="238"/>
    </location>
</feature>
<evidence type="ECO:0000256" key="2">
    <source>
        <dbReference type="ARBA" id="ARBA00022475"/>
    </source>
</evidence>
<gene>
    <name evidence="12" type="ORF">M569_11605</name>
</gene>
<feature type="signal peptide" evidence="10">
    <location>
        <begin position="1"/>
        <end position="20"/>
    </location>
</feature>
<evidence type="ECO:0000256" key="9">
    <source>
        <dbReference type="SAM" id="MobiDB-lite"/>
    </source>
</evidence>
<keyword evidence="4 10" id="KW-0732">Signal</keyword>
<evidence type="ECO:0000256" key="5">
    <source>
        <dbReference type="ARBA" id="ARBA00023136"/>
    </source>
</evidence>
<evidence type="ECO:0000259" key="11">
    <source>
        <dbReference type="SMART" id="SM00768"/>
    </source>
</evidence>
<dbReference type="GO" id="GO:0009506">
    <property type="term" value="C:plasmodesma"/>
    <property type="evidence" value="ECO:0007669"/>
    <property type="project" value="UniProtKB-ARBA"/>
</dbReference>
<dbReference type="GO" id="GO:0098552">
    <property type="term" value="C:side of membrane"/>
    <property type="evidence" value="ECO:0007669"/>
    <property type="project" value="UniProtKB-KW"/>
</dbReference>
<comment type="caution">
    <text evidence="12">The sequence shown here is derived from an EMBL/GenBank/DDBJ whole genome shotgun (WGS) entry which is preliminary data.</text>
</comment>
<dbReference type="PANTHER" id="PTHR31044:SF28">
    <property type="entry name" value="CARBOHYDRATE-BINDING X8 DOMAIN SUPERFAMILY PROTEIN"/>
    <property type="match status" value="1"/>
</dbReference>
<keyword evidence="8" id="KW-0449">Lipoprotein</keyword>
<keyword evidence="7" id="KW-0325">Glycoprotein</keyword>
<evidence type="ECO:0000256" key="8">
    <source>
        <dbReference type="ARBA" id="ARBA00023288"/>
    </source>
</evidence>
<evidence type="ECO:0000256" key="4">
    <source>
        <dbReference type="ARBA" id="ARBA00022729"/>
    </source>
</evidence>
<sequence>MARNAIGFVVFASLWLLAFDPYFDSPFSIPPLDSFPPFPAPVNSPPYCINPPPSGINSPPYFYPTNPPLRNPPSPAIPPPPSGINSPPYFYSPTNPPPPSPPSPAIPSPPYSPPAGEFRPPIGPSPIFLPPIVYPPPSVPPPPYIVETPAMWCVAKASVPDPIVEEAMNYACGSGADCADIQPGGSCFEPDTLFAHASYAFNSYWQRTKAVGATCDFGGTALLVTVDPSYDGCHFYLY</sequence>
<evidence type="ECO:0000313" key="12">
    <source>
        <dbReference type="EMBL" id="EPS63184.1"/>
    </source>
</evidence>
<dbReference type="InterPro" id="IPR012946">
    <property type="entry name" value="X8"/>
</dbReference>
<dbReference type="Pfam" id="PF07983">
    <property type="entry name" value="X8"/>
    <property type="match status" value="1"/>
</dbReference>
<dbReference type="Gene3D" id="1.20.58.1040">
    <property type="match status" value="1"/>
</dbReference>
<reference evidence="12 13" key="1">
    <citation type="journal article" date="2013" name="BMC Genomics">
        <title>The miniature genome of a carnivorous plant Genlisea aurea contains a low number of genes and short non-coding sequences.</title>
        <authorList>
            <person name="Leushkin E.V."/>
            <person name="Sutormin R.A."/>
            <person name="Nabieva E.R."/>
            <person name="Penin A.A."/>
            <person name="Kondrashov A.S."/>
            <person name="Logacheva M.D."/>
        </authorList>
    </citation>
    <scope>NUCLEOTIDE SEQUENCE [LARGE SCALE GENOMIC DNA]</scope>
</reference>
<evidence type="ECO:0000256" key="1">
    <source>
        <dbReference type="ARBA" id="ARBA00004609"/>
    </source>
</evidence>
<dbReference type="GO" id="GO:0005886">
    <property type="term" value="C:plasma membrane"/>
    <property type="evidence" value="ECO:0007669"/>
    <property type="project" value="UniProtKB-SubCell"/>
</dbReference>
<keyword evidence="5" id="KW-0472">Membrane</keyword>
<evidence type="ECO:0000256" key="3">
    <source>
        <dbReference type="ARBA" id="ARBA00022622"/>
    </source>
</evidence>
<evidence type="ECO:0000313" key="13">
    <source>
        <dbReference type="Proteomes" id="UP000015453"/>
    </source>
</evidence>
<dbReference type="OrthoDB" id="417697at2759"/>
<feature type="domain" description="X8" evidence="11">
    <location>
        <begin position="151"/>
        <end position="235"/>
    </location>
</feature>
<dbReference type="InterPro" id="IPR044788">
    <property type="entry name" value="X8_dom_prot"/>
</dbReference>
<keyword evidence="2" id="KW-1003">Cell membrane</keyword>
<evidence type="ECO:0000256" key="10">
    <source>
        <dbReference type="SAM" id="SignalP"/>
    </source>
</evidence>
<evidence type="ECO:0000256" key="6">
    <source>
        <dbReference type="ARBA" id="ARBA00023157"/>
    </source>
</evidence>
<dbReference type="EMBL" id="AUSU01005645">
    <property type="protein sequence ID" value="EPS63184.1"/>
    <property type="molecule type" value="Genomic_DNA"/>
</dbReference>
<evidence type="ECO:0000256" key="7">
    <source>
        <dbReference type="ARBA" id="ARBA00023180"/>
    </source>
</evidence>
<name>S8C8I5_9LAMI</name>
<dbReference type="AlphaFoldDB" id="S8C8I5"/>
<dbReference type="FunFam" id="1.20.58.1040:FF:000001">
    <property type="entry name" value="Glucan endo-1,3-beta-glucosidase 4"/>
    <property type="match status" value="1"/>
</dbReference>
<organism evidence="12 13">
    <name type="scientific">Genlisea aurea</name>
    <dbReference type="NCBI Taxonomy" id="192259"/>
    <lineage>
        <taxon>Eukaryota</taxon>
        <taxon>Viridiplantae</taxon>
        <taxon>Streptophyta</taxon>
        <taxon>Embryophyta</taxon>
        <taxon>Tracheophyta</taxon>
        <taxon>Spermatophyta</taxon>
        <taxon>Magnoliopsida</taxon>
        <taxon>eudicotyledons</taxon>
        <taxon>Gunneridae</taxon>
        <taxon>Pentapetalae</taxon>
        <taxon>asterids</taxon>
        <taxon>lamiids</taxon>
        <taxon>Lamiales</taxon>
        <taxon>Lentibulariaceae</taxon>
        <taxon>Genlisea</taxon>
    </lineage>
</organism>
<accession>S8C8I5</accession>
<dbReference type="PANTHER" id="PTHR31044">
    <property type="entry name" value="BETA-1,3 GLUCANASE"/>
    <property type="match status" value="1"/>
</dbReference>
<keyword evidence="6" id="KW-1015">Disulfide bond</keyword>
<protein>
    <recommendedName>
        <fullName evidence="11">X8 domain-containing protein</fullName>
    </recommendedName>
</protein>
<feature type="region of interest" description="Disordered" evidence="9">
    <location>
        <begin position="88"/>
        <end position="115"/>
    </location>
</feature>
<dbReference type="Proteomes" id="UP000015453">
    <property type="component" value="Unassembled WGS sequence"/>
</dbReference>
<keyword evidence="3" id="KW-0336">GPI-anchor</keyword>
<comment type="subcellular location">
    <subcellularLocation>
        <location evidence="1">Cell membrane</location>
        <topology evidence="1">Lipid-anchor</topology>
        <topology evidence="1">GPI-anchor</topology>
    </subcellularLocation>
</comment>
<feature type="compositionally biased region" description="Pro residues" evidence="9">
    <location>
        <begin position="94"/>
        <end position="113"/>
    </location>
</feature>